<feature type="domain" description="Reverse transcriptase RNase H-like" evidence="14">
    <location>
        <begin position="803"/>
        <end position="848"/>
    </location>
</feature>
<dbReference type="PROSITE" id="PS00455">
    <property type="entry name" value="AMP_BINDING"/>
    <property type="match status" value="1"/>
</dbReference>
<keyword evidence="7" id="KW-0695">RNA-directed DNA polymerase</keyword>
<evidence type="ECO:0000313" key="16">
    <source>
        <dbReference type="EMBL" id="KAD3066652.1"/>
    </source>
</evidence>
<organism evidence="16 17">
    <name type="scientific">Mikania micrantha</name>
    <name type="common">bitter vine</name>
    <dbReference type="NCBI Taxonomy" id="192012"/>
    <lineage>
        <taxon>Eukaryota</taxon>
        <taxon>Viridiplantae</taxon>
        <taxon>Streptophyta</taxon>
        <taxon>Embryophyta</taxon>
        <taxon>Tracheophyta</taxon>
        <taxon>Spermatophyta</taxon>
        <taxon>Magnoliopsida</taxon>
        <taxon>eudicotyledons</taxon>
        <taxon>Gunneridae</taxon>
        <taxon>Pentapetalae</taxon>
        <taxon>asterids</taxon>
        <taxon>campanulids</taxon>
        <taxon>Asterales</taxon>
        <taxon>Asteraceae</taxon>
        <taxon>Asteroideae</taxon>
        <taxon>Heliantheae alliance</taxon>
        <taxon>Eupatorieae</taxon>
        <taxon>Mikania</taxon>
    </lineage>
</organism>
<dbReference type="PANTHER" id="PTHR43272:SF92">
    <property type="entry name" value="LONG CHAIN ACYL-COA SYNTHETASE 8"/>
    <property type="match status" value="1"/>
</dbReference>
<feature type="compositionally biased region" description="Basic and acidic residues" evidence="9">
    <location>
        <begin position="1124"/>
        <end position="1134"/>
    </location>
</feature>
<gene>
    <name evidence="16" type="ORF">E3N88_34532</name>
</gene>
<feature type="domain" description="Chromo" evidence="12">
    <location>
        <begin position="1163"/>
        <end position="1201"/>
    </location>
</feature>
<dbReference type="InterPro" id="IPR012337">
    <property type="entry name" value="RNaseH-like_sf"/>
</dbReference>
<dbReference type="GO" id="GO:0003964">
    <property type="term" value="F:RNA-directed DNA polymerase activity"/>
    <property type="evidence" value="ECO:0007669"/>
    <property type="project" value="UniProtKB-KW"/>
</dbReference>
<dbReference type="OrthoDB" id="1700726at2759"/>
<evidence type="ECO:0000259" key="15">
    <source>
        <dbReference type="Pfam" id="PF17921"/>
    </source>
</evidence>
<dbReference type="Gene3D" id="3.40.50.12780">
    <property type="entry name" value="N-terminal domain of ligase-like"/>
    <property type="match status" value="1"/>
</dbReference>
<dbReference type="InterPro" id="IPR043502">
    <property type="entry name" value="DNA/RNA_pol_sf"/>
</dbReference>
<dbReference type="CDD" id="cd17639">
    <property type="entry name" value="LC_FACS_euk1"/>
    <property type="match status" value="1"/>
</dbReference>
<evidence type="ECO:0000259" key="14">
    <source>
        <dbReference type="Pfam" id="PF17917"/>
    </source>
</evidence>
<dbReference type="InterPro" id="IPR000873">
    <property type="entry name" value="AMP-dep_synth/lig_dom"/>
</dbReference>
<proteinExistence type="predicted"/>
<dbReference type="CDD" id="cd00024">
    <property type="entry name" value="CD_CSD"/>
    <property type="match status" value="1"/>
</dbReference>
<keyword evidence="4" id="KW-0540">Nuclease</keyword>
<evidence type="ECO:0000259" key="12">
    <source>
        <dbReference type="Pfam" id="PF00385"/>
    </source>
</evidence>
<feature type="region of interest" description="Disordered" evidence="9">
    <location>
        <begin position="1124"/>
        <end position="1149"/>
    </location>
</feature>
<evidence type="ECO:0000313" key="17">
    <source>
        <dbReference type="Proteomes" id="UP000326396"/>
    </source>
</evidence>
<dbReference type="Gene3D" id="1.10.340.70">
    <property type="match status" value="1"/>
</dbReference>
<protein>
    <submittedName>
        <fullName evidence="16">Uncharacterized protein</fullName>
    </submittedName>
</protein>
<keyword evidence="3" id="KW-0548">Nucleotidyltransferase</keyword>
<dbReference type="GO" id="GO:0004467">
    <property type="term" value="F:long-chain fatty acid-CoA ligase activity"/>
    <property type="evidence" value="ECO:0007669"/>
    <property type="project" value="UniProtKB-ARBA"/>
</dbReference>
<dbReference type="Pfam" id="PF17921">
    <property type="entry name" value="Integrase_H2C2"/>
    <property type="match status" value="1"/>
</dbReference>
<evidence type="ECO:0000256" key="3">
    <source>
        <dbReference type="ARBA" id="ARBA00022695"/>
    </source>
</evidence>
<keyword evidence="2" id="KW-0808">Transferase</keyword>
<evidence type="ECO:0000256" key="10">
    <source>
        <dbReference type="SAM" id="Phobius"/>
    </source>
</evidence>
<dbReference type="InterPro" id="IPR041588">
    <property type="entry name" value="Integrase_H2C2"/>
</dbReference>
<dbReference type="SUPFAM" id="SSF53098">
    <property type="entry name" value="Ribonuclease H-like"/>
    <property type="match status" value="1"/>
</dbReference>
<dbReference type="Gene3D" id="2.40.50.40">
    <property type="match status" value="1"/>
</dbReference>
<feature type="domain" description="Integrase zinc-binding" evidence="15">
    <location>
        <begin position="914"/>
        <end position="969"/>
    </location>
</feature>
<keyword evidence="5" id="KW-0255">Endonuclease</keyword>
<keyword evidence="10" id="KW-1133">Transmembrane helix</keyword>
<dbReference type="Gene3D" id="3.30.420.10">
    <property type="entry name" value="Ribonuclease H-like superfamily/Ribonuclease H"/>
    <property type="match status" value="2"/>
</dbReference>
<dbReference type="EMBL" id="SZYD01000017">
    <property type="protein sequence ID" value="KAD3066652.1"/>
    <property type="molecule type" value="Genomic_DNA"/>
</dbReference>
<dbReference type="InterPro" id="IPR041373">
    <property type="entry name" value="RT_RNaseH"/>
</dbReference>
<comment type="caution">
    <text evidence="16">The sequence shown here is derived from an EMBL/GenBank/DDBJ whole genome shotgun (WGS) entry which is preliminary data.</text>
</comment>
<comment type="pathway">
    <text evidence="1">Phytoalexin biosynthesis; 3,4',5-trihydroxystilbene biosynthesis; 3,4',5-trihydroxystilbene from trans-4-coumarate: step 1/2.</text>
</comment>
<dbReference type="InterPro" id="IPR042099">
    <property type="entry name" value="ANL_N_sf"/>
</dbReference>
<reference evidence="16 17" key="1">
    <citation type="submission" date="2019-05" db="EMBL/GenBank/DDBJ databases">
        <title>Mikania micrantha, genome provides insights into the molecular mechanism of rapid growth.</title>
        <authorList>
            <person name="Liu B."/>
        </authorList>
    </citation>
    <scope>NUCLEOTIDE SEQUENCE [LARGE SCALE GENOMIC DNA]</scope>
    <source>
        <strain evidence="16">NLD-2019</strain>
        <tissue evidence="16">Leaf</tissue>
    </source>
</reference>
<keyword evidence="10" id="KW-0472">Membrane</keyword>
<dbReference type="FunFam" id="1.10.340.70:FF:000001">
    <property type="entry name" value="Retrovirus-related Pol polyprotein from transposon gypsy-like Protein"/>
    <property type="match status" value="1"/>
</dbReference>
<dbReference type="GO" id="GO:0005783">
    <property type="term" value="C:endoplasmic reticulum"/>
    <property type="evidence" value="ECO:0007669"/>
    <property type="project" value="TreeGrafter"/>
</dbReference>
<dbReference type="Pfam" id="PF00501">
    <property type="entry name" value="AMP-binding"/>
    <property type="match status" value="1"/>
</dbReference>
<keyword evidence="6" id="KW-0378">Hydrolase</keyword>
<dbReference type="Pfam" id="PF00385">
    <property type="entry name" value="Chromo"/>
    <property type="match status" value="1"/>
</dbReference>
<evidence type="ECO:0000256" key="8">
    <source>
        <dbReference type="ARBA" id="ARBA00023051"/>
    </source>
</evidence>
<evidence type="ECO:0000256" key="7">
    <source>
        <dbReference type="ARBA" id="ARBA00022918"/>
    </source>
</evidence>
<evidence type="ECO:0000259" key="13">
    <source>
        <dbReference type="Pfam" id="PF00501"/>
    </source>
</evidence>
<dbReference type="InterPro" id="IPR043128">
    <property type="entry name" value="Rev_trsase/Diguanyl_cyclase"/>
</dbReference>
<dbReference type="Pfam" id="PF00078">
    <property type="entry name" value="RVT_1"/>
    <property type="match status" value="1"/>
</dbReference>
<dbReference type="Gene3D" id="3.30.70.270">
    <property type="match status" value="1"/>
</dbReference>
<dbReference type="GO" id="GO:0009698">
    <property type="term" value="P:phenylpropanoid metabolic process"/>
    <property type="evidence" value="ECO:0007669"/>
    <property type="project" value="UniProtKB-KW"/>
</dbReference>
<evidence type="ECO:0000256" key="9">
    <source>
        <dbReference type="SAM" id="MobiDB-lite"/>
    </source>
</evidence>
<dbReference type="PANTHER" id="PTHR43272">
    <property type="entry name" value="LONG-CHAIN-FATTY-ACID--COA LIGASE"/>
    <property type="match status" value="1"/>
</dbReference>
<evidence type="ECO:0000256" key="5">
    <source>
        <dbReference type="ARBA" id="ARBA00022759"/>
    </source>
</evidence>
<dbReference type="InterPro" id="IPR020845">
    <property type="entry name" value="AMP-binding_CS"/>
</dbReference>
<dbReference type="GO" id="GO:0004519">
    <property type="term" value="F:endonuclease activity"/>
    <property type="evidence" value="ECO:0007669"/>
    <property type="project" value="UniProtKB-KW"/>
</dbReference>
<dbReference type="SUPFAM" id="SSF56801">
    <property type="entry name" value="Acetyl-CoA synthetase-like"/>
    <property type="match status" value="1"/>
</dbReference>
<accession>A0A5N6LYS1</accession>
<name>A0A5N6LYS1_9ASTR</name>
<evidence type="ECO:0000256" key="6">
    <source>
        <dbReference type="ARBA" id="ARBA00022801"/>
    </source>
</evidence>
<feature type="domain" description="Reverse transcriptase" evidence="11">
    <location>
        <begin position="717"/>
        <end position="779"/>
    </location>
</feature>
<dbReference type="SUPFAM" id="SSF56672">
    <property type="entry name" value="DNA/RNA polymerases"/>
    <property type="match status" value="1"/>
</dbReference>
<dbReference type="InterPro" id="IPR023780">
    <property type="entry name" value="Chromo_domain"/>
</dbReference>
<keyword evidence="8" id="KW-0587">Phenylpropanoid metabolism</keyword>
<dbReference type="InterPro" id="IPR036397">
    <property type="entry name" value="RNaseH_sf"/>
</dbReference>
<dbReference type="Pfam" id="PF17917">
    <property type="entry name" value="RT_RNaseH"/>
    <property type="match status" value="1"/>
</dbReference>
<keyword evidence="10" id="KW-0812">Transmembrane</keyword>
<evidence type="ECO:0000256" key="1">
    <source>
        <dbReference type="ARBA" id="ARBA00004930"/>
    </source>
</evidence>
<feature type="transmembrane region" description="Helical" evidence="10">
    <location>
        <begin position="25"/>
        <end position="44"/>
    </location>
</feature>
<dbReference type="SUPFAM" id="SSF54160">
    <property type="entry name" value="Chromo domain-like"/>
    <property type="match status" value="1"/>
</dbReference>
<dbReference type="UniPathway" id="UPA00372">
    <property type="reaction ID" value="UER00547"/>
</dbReference>
<dbReference type="InterPro" id="IPR000477">
    <property type="entry name" value="RT_dom"/>
</dbReference>
<dbReference type="Proteomes" id="UP000326396">
    <property type="component" value="Linkage Group LG7"/>
</dbReference>
<feature type="domain" description="AMP-dependent synthetase/ligase" evidence="13">
    <location>
        <begin position="127"/>
        <end position="541"/>
    </location>
</feature>
<evidence type="ECO:0000256" key="2">
    <source>
        <dbReference type="ARBA" id="ARBA00022679"/>
    </source>
</evidence>
<dbReference type="GO" id="GO:0003676">
    <property type="term" value="F:nucleic acid binding"/>
    <property type="evidence" value="ECO:0007669"/>
    <property type="project" value="InterPro"/>
</dbReference>
<dbReference type="GO" id="GO:0016787">
    <property type="term" value="F:hydrolase activity"/>
    <property type="evidence" value="ECO:0007669"/>
    <property type="project" value="UniProtKB-KW"/>
</dbReference>
<dbReference type="InterPro" id="IPR016197">
    <property type="entry name" value="Chromo-like_dom_sf"/>
</dbReference>
<keyword evidence="17" id="KW-1185">Reference proteome</keyword>
<sequence>MGDSEGSEQIDAGGFLSNFTEDRSYSAAIAITVAIAVPLVLSLVSSGKKKVKQRGVPVEVSGEPGLAMRNVRSNKLVDVPWEGATTMAALFEQSCEKNSQHRCLGTRKLIDRSFVTGSDGRKFEKLHLGEYQWQTFGEIFKSVCYFASGLINLGHDPDTRIAIFSDTRAEWLIAFQGCFRQNITVVTIYASLGDDALIHSLNETKVSTLICDSKLMKKVATVSSSLTTVKNVIYFESDNTEALNNIGDWKISSFSEVEKMGQNNPVNARLPIKKDIAVIMYTSGSTGLPKGVMMTHGNVVATAAAVMTVIPGIGTNDVYLAYLPLAHIFELAAETVMITAGTSIGYGSALTLTDTSNKIKKGTMGDASALKPTLMASVPAILDRVRDGVVKKVEEKGGLTTKLFNIAYKRRLLAVDGSWLGAWGLEKLLWDALVFKKIRSVLGGQIRFMLCGGAPLAADTQRFINVCIGAPIGQGYGLTETCAGAAFSEADDNAVGRVGPPLPCVYIKLVSWDEGGYLTSDKPMPRGEVVVGGFSVTAGYFNNEEKTNEVYKVDESGMRWFYTGDIGRFHPDGCLEIIDRKKDIVKLQHGEYISLGKVEAALASSKYVESVMLHADPFHSYCVALVVPAHQVLEQWAQSAGIPYEDFADLCGKKETVSEVQQSLTKVGKEAKLDKFELPAKIKLMPDPWTPESGLVTAALKLKREQLKAKFKDDLQKLYEPYLRNFILAFFDDILIYSPSWDQHYQHLCTALALLQQHQFYAKLSKCCFGQSKVLFLGHVSNEGVHVDQDKISAVLSCPVPTNVKEWNHYLFGTHFFIRTDHYTLKFLSEQRITTTEQQRLFLKLMPYNFTIIHRPGKENRAVDALSRRPTFCEFFALMTLHQLQLDPKSKTGYSFVDQYLLYHGRVVVPNHAPLRAKLLHEAHATPTAGHRGFLKTLKRLQFRYFWPQMKQDVRRFVQQCDTCQRNKYEALSPVGLLQPLPVPDQVWEDVTMDFITGLPTSARFDTIMVVVDRLSKYAHFVLLTHPFTAKVVAASFSYLRCFASEQPSKWSSFLAWAEFSYNTTHHSSTGFSPFRVVYGRDPPPLLPYVMGETMNAELEDNLITLNDMLKLLRENLQHARDRMKSQADTKRQDVTFQEGPNPLADLPPLPSTKDWELDLVLEKVVAHRWVLEAGKQVLEFLISWQHQPSEENTWENNDLLFVVQFPFFRLEDKAFYRARCNDTVPAAPMKVYSQRNKPTAPSNNKHKCIIPPLIHASWSQQPPLIMMASTEHIMRGPEMVQPIKEEARTPCQSYNL</sequence>
<evidence type="ECO:0000256" key="4">
    <source>
        <dbReference type="ARBA" id="ARBA00022722"/>
    </source>
</evidence>
<dbReference type="GO" id="GO:0016020">
    <property type="term" value="C:membrane"/>
    <property type="evidence" value="ECO:0007669"/>
    <property type="project" value="TreeGrafter"/>
</dbReference>
<evidence type="ECO:0000259" key="11">
    <source>
        <dbReference type="Pfam" id="PF00078"/>
    </source>
</evidence>